<sequence length="817" mass="91599">MADRNPAKEDILENEFYHQFLSEKFDVKEHASHVLQGSIVSEQLAKLADGLSLLDKTIQNQVSEHYEDLLKHASGIETLENVLSMMQNHIQGFSASIERLKTRISEPHNKLQTQTLMLSRLQLSCELLRRIIRILSLSKRLQVQLQAGPKEITKTAQTLSELDQLSKDVDLSGVEIIEKDQKLILQARIEVEKQAKVMLQKGLEAQNQSQVGTALQVFHNLGILEQTVESVLENARETLHSGLKRALDVEQLSHLSTSSSSNSLHQVDGKFKGPGRVTMPVTGSSPAFRTALWSNMEKLMDQIFNSCAQVQHLQKVLAKKRDPVTHVCFLEELNQNRNTHLVQRFWTEVTGLLTKEFNKAANDSSHIKQAFEAEYPKLLRMSADLWGKLQQFHQEISSASNVGTLTTDEFLDDEQISTETNNQFNAETALRRSLATFQNAYLSRSLSRLFDPVNLMFSSGGNEGLPSTDECDNLIKIIQSELTVSLVDIKLGRLVTKNVTKTIQMMAVKAEQLLISDGDASQVIGPPTAAQKTNAGAVNLLHQFDRNLRRTVVSLPGLSEDCVSAVIESLKHITTLMRNSIQPLLTSLTDAVEAIVLTMHDEDFSYPHPPDDGTTSAPCSLYMKELQNFMSRSAADYFSLYHSPDFLREELRAVATRCLDLFVRHASLLRPLGDGGKMKLAADFAQMELAISSFYDRPTELGRSYRVLRSFRPLLFQTVEHLAQSPAVGDVIPYSLVLHFLFARAPTELKSPHQGAGWSVVRYSKWLDEHATEKERLSVIQGALESYVQGVKQRQAKEFAKEYAIMVQLLQKALASL</sequence>
<dbReference type="GO" id="GO:0017119">
    <property type="term" value="C:Golgi transport complex"/>
    <property type="evidence" value="ECO:0007669"/>
    <property type="project" value="InterPro"/>
</dbReference>
<keyword evidence="3" id="KW-0333">Golgi apparatus</keyword>
<dbReference type="AlphaFoldDB" id="A0A8J2RSN0"/>
<evidence type="ECO:0000256" key="4">
    <source>
        <dbReference type="ARBA" id="ARBA00023136"/>
    </source>
</evidence>
<dbReference type="GO" id="GO:0006891">
    <property type="term" value="P:intra-Golgi vesicle-mediated transport"/>
    <property type="evidence" value="ECO:0007669"/>
    <property type="project" value="InterPro"/>
</dbReference>
<keyword evidence="9" id="KW-1185">Reference proteome</keyword>
<dbReference type="PANTHER" id="PTHR13228">
    <property type="entry name" value="CONSERVED OLIGOMERIC GOLGI COMPLEX COMPONENT 5"/>
    <property type="match status" value="1"/>
</dbReference>
<evidence type="ECO:0000256" key="1">
    <source>
        <dbReference type="ARBA" id="ARBA00004395"/>
    </source>
</evidence>
<organism evidence="8 9">
    <name type="scientific">Daphnia galeata</name>
    <dbReference type="NCBI Taxonomy" id="27404"/>
    <lineage>
        <taxon>Eukaryota</taxon>
        <taxon>Metazoa</taxon>
        <taxon>Ecdysozoa</taxon>
        <taxon>Arthropoda</taxon>
        <taxon>Crustacea</taxon>
        <taxon>Branchiopoda</taxon>
        <taxon>Diplostraca</taxon>
        <taxon>Cladocera</taxon>
        <taxon>Anomopoda</taxon>
        <taxon>Daphniidae</taxon>
        <taxon>Daphnia</taxon>
    </lineage>
</organism>
<dbReference type="EMBL" id="CAKKLH010000299">
    <property type="protein sequence ID" value="CAH0110057.1"/>
    <property type="molecule type" value="Genomic_DNA"/>
</dbReference>
<proteinExistence type="predicted"/>
<evidence type="ECO:0000313" key="9">
    <source>
        <dbReference type="Proteomes" id="UP000789390"/>
    </source>
</evidence>
<accession>A0A8J2RSN0</accession>
<evidence type="ECO:0000259" key="6">
    <source>
        <dbReference type="Pfam" id="PF10392"/>
    </source>
</evidence>
<keyword evidence="4" id="KW-0472">Membrane</keyword>
<reference evidence="8" key="1">
    <citation type="submission" date="2021-11" db="EMBL/GenBank/DDBJ databases">
        <authorList>
            <person name="Schell T."/>
        </authorList>
    </citation>
    <scope>NUCLEOTIDE SEQUENCE</scope>
    <source>
        <strain evidence="8">M5</strain>
    </source>
</reference>
<dbReference type="Pfam" id="PF20649">
    <property type="entry name" value="COG5_C"/>
    <property type="match status" value="1"/>
</dbReference>
<evidence type="ECO:0000313" key="8">
    <source>
        <dbReference type="EMBL" id="CAH0110057.1"/>
    </source>
</evidence>
<protein>
    <recommendedName>
        <fullName evidence="2">Conserved oligomeric Golgi complex subunit 5</fullName>
    </recommendedName>
</protein>
<dbReference type="Pfam" id="PF10392">
    <property type="entry name" value="COG5_N"/>
    <property type="match status" value="1"/>
</dbReference>
<dbReference type="InterPro" id="IPR049176">
    <property type="entry name" value="COG5_N"/>
</dbReference>
<feature type="domain" description="Conserved oligomeric Golgi complex subunit 5 N-terminal" evidence="6">
    <location>
        <begin position="19"/>
        <end position="141"/>
    </location>
</feature>
<dbReference type="Proteomes" id="UP000789390">
    <property type="component" value="Unassembled WGS sequence"/>
</dbReference>
<comment type="caution">
    <text evidence="8">The sequence shown here is derived from an EMBL/GenBank/DDBJ whole genome shotgun (WGS) entry which is preliminary data.</text>
</comment>
<feature type="region of interest" description="Disordered" evidence="5">
    <location>
        <begin position="258"/>
        <end position="278"/>
    </location>
</feature>
<name>A0A8J2RSN0_9CRUS</name>
<evidence type="ECO:0000256" key="2">
    <source>
        <dbReference type="ARBA" id="ARBA00020974"/>
    </source>
</evidence>
<comment type="subcellular location">
    <subcellularLocation>
        <location evidence="1">Golgi apparatus membrane</location>
        <topology evidence="1">Peripheral membrane protein</topology>
    </subcellularLocation>
</comment>
<dbReference type="PANTHER" id="PTHR13228:SF3">
    <property type="entry name" value="CONSERVED OLIGOMERIC GOLGI COMPLEX SUBUNIT 5"/>
    <property type="match status" value="1"/>
</dbReference>
<evidence type="ECO:0000259" key="7">
    <source>
        <dbReference type="Pfam" id="PF20649"/>
    </source>
</evidence>
<dbReference type="GO" id="GO:0000139">
    <property type="term" value="C:Golgi membrane"/>
    <property type="evidence" value="ECO:0007669"/>
    <property type="project" value="UniProtKB-SubCell"/>
</dbReference>
<feature type="domain" description="Conserved oligomeric Golgi complex subunit 5 helical" evidence="7">
    <location>
        <begin position="171"/>
        <end position="386"/>
    </location>
</feature>
<evidence type="ECO:0000256" key="5">
    <source>
        <dbReference type="SAM" id="MobiDB-lite"/>
    </source>
</evidence>
<evidence type="ECO:0000256" key="3">
    <source>
        <dbReference type="ARBA" id="ARBA00023034"/>
    </source>
</evidence>
<dbReference type="OrthoDB" id="18786at2759"/>
<dbReference type="InterPro" id="IPR019465">
    <property type="entry name" value="Cog5"/>
</dbReference>
<dbReference type="InterPro" id="IPR048485">
    <property type="entry name" value="COG5_helical"/>
</dbReference>
<gene>
    <name evidence="8" type="ORF">DGAL_LOCUS13556</name>
</gene>